<name>A0A0A9E7M2_ARUDO</name>
<proteinExistence type="predicted"/>
<keyword evidence="1" id="KW-1133">Transmembrane helix</keyword>
<dbReference type="AlphaFoldDB" id="A0A0A9E7M2"/>
<evidence type="ECO:0000256" key="1">
    <source>
        <dbReference type="SAM" id="Phobius"/>
    </source>
</evidence>
<dbReference type="EMBL" id="GBRH01205918">
    <property type="protein sequence ID" value="JAD91977.1"/>
    <property type="molecule type" value="Transcribed_RNA"/>
</dbReference>
<keyword evidence="1" id="KW-0812">Transmembrane</keyword>
<accession>A0A0A9E7M2</accession>
<protein>
    <submittedName>
        <fullName evidence="2">Uncharacterized protein</fullName>
    </submittedName>
</protein>
<organism evidence="2">
    <name type="scientific">Arundo donax</name>
    <name type="common">Giant reed</name>
    <name type="synonym">Donax arundinaceus</name>
    <dbReference type="NCBI Taxonomy" id="35708"/>
    <lineage>
        <taxon>Eukaryota</taxon>
        <taxon>Viridiplantae</taxon>
        <taxon>Streptophyta</taxon>
        <taxon>Embryophyta</taxon>
        <taxon>Tracheophyta</taxon>
        <taxon>Spermatophyta</taxon>
        <taxon>Magnoliopsida</taxon>
        <taxon>Liliopsida</taxon>
        <taxon>Poales</taxon>
        <taxon>Poaceae</taxon>
        <taxon>PACMAD clade</taxon>
        <taxon>Arundinoideae</taxon>
        <taxon>Arundineae</taxon>
        <taxon>Arundo</taxon>
    </lineage>
</organism>
<feature type="transmembrane region" description="Helical" evidence="1">
    <location>
        <begin position="44"/>
        <end position="65"/>
    </location>
</feature>
<reference evidence="2" key="1">
    <citation type="submission" date="2014-09" db="EMBL/GenBank/DDBJ databases">
        <authorList>
            <person name="Magalhaes I.L.F."/>
            <person name="Oliveira U."/>
            <person name="Santos F.R."/>
            <person name="Vidigal T.H.D.A."/>
            <person name="Brescovit A.D."/>
            <person name="Santos A.J."/>
        </authorList>
    </citation>
    <scope>NUCLEOTIDE SEQUENCE</scope>
    <source>
        <tissue evidence="2">Shoot tissue taken approximately 20 cm above the soil surface</tissue>
    </source>
</reference>
<sequence>MTHCRCNSLILVQGFFCNNSWGRRILGEYALLCNYSENLYLKPYFCLLICSLRTLSLCGCVIVIGPNCNPSVFHMD</sequence>
<evidence type="ECO:0000313" key="2">
    <source>
        <dbReference type="EMBL" id="JAD91977.1"/>
    </source>
</evidence>
<keyword evidence="1" id="KW-0472">Membrane</keyword>
<reference evidence="2" key="2">
    <citation type="journal article" date="2015" name="Data Brief">
        <title>Shoot transcriptome of the giant reed, Arundo donax.</title>
        <authorList>
            <person name="Barrero R.A."/>
            <person name="Guerrero F.D."/>
            <person name="Moolhuijzen P."/>
            <person name="Goolsby J.A."/>
            <person name="Tidwell J."/>
            <person name="Bellgard S.E."/>
            <person name="Bellgard M.I."/>
        </authorList>
    </citation>
    <scope>NUCLEOTIDE SEQUENCE</scope>
    <source>
        <tissue evidence="2">Shoot tissue taken approximately 20 cm above the soil surface</tissue>
    </source>
</reference>